<sequence>MSLFVKWFNIKKHLPNEVKNIQGPYLLLSNHVGFWDPFLIGHLLPRFTHFVSSDAVFRSPILRLFLTGLGTIPKKKGIRDTKVIRDIIGVMRQGEGVGLFPEAVRNWAGKSFPMDPSIVKLIKILKVPVVVAVMKGMHQFNPRWSRKLRRTKVEVSYKILFTPEQVKELSEEELFEALTQAIDHDEVAWQQEHIHPIHSKHKAEEIGHALYVCPECQKLNTFVAKGNDFYCHSCGYYLHINTYGFYEVKSSHQLHFDNIRDWYHWQEKWLINTVSQKFEQDKNIPLLEEQRLNIYRGEGSEEIKLLGEGTAYLYTDRIEICLDEDINPIILPLDQIQSLSAQLHERLEMYYNDTAYRFVGINKGVSALKWEVAVNTLWKKMGQDKKLMAYIPTEILEGEQLLGRE</sequence>
<evidence type="ECO:0000313" key="5">
    <source>
        <dbReference type="EMBL" id="GAA4826142.1"/>
    </source>
</evidence>
<protein>
    <recommendedName>
        <fullName evidence="4">Phospholipid/glycerol acyltransferase domain-containing protein</fullName>
    </recommendedName>
</protein>
<evidence type="ECO:0000256" key="2">
    <source>
        <dbReference type="ARBA" id="ARBA00022679"/>
    </source>
</evidence>
<evidence type="ECO:0000313" key="6">
    <source>
        <dbReference type="Proteomes" id="UP001500298"/>
    </source>
</evidence>
<dbReference type="EMBL" id="BAABJX010000017">
    <property type="protein sequence ID" value="GAA4826142.1"/>
    <property type="molecule type" value="Genomic_DNA"/>
</dbReference>
<evidence type="ECO:0000256" key="3">
    <source>
        <dbReference type="ARBA" id="ARBA00023315"/>
    </source>
</evidence>
<dbReference type="Pfam" id="PF01553">
    <property type="entry name" value="Acyltransferase"/>
    <property type="match status" value="1"/>
</dbReference>
<proteinExistence type="predicted"/>
<name>A0ABP9D5T2_9BACT</name>
<keyword evidence="2" id="KW-0808">Transferase</keyword>
<dbReference type="Proteomes" id="UP001500298">
    <property type="component" value="Unassembled WGS sequence"/>
</dbReference>
<feature type="domain" description="Phospholipid/glycerol acyltransferase" evidence="4">
    <location>
        <begin position="25"/>
        <end position="137"/>
    </location>
</feature>
<dbReference type="SUPFAM" id="SSF69593">
    <property type="entry name" value="Glycerol-3-phosphate (1)-acyltransferase"/>
    <property type="match status" value="1"/>
</dbReference>
<dbReference type="CDD" id="cd07989">
    <property type="entry name" value="LPLAT_AGPAT-like"/>
    <property type="match status" value="1"/>
</dbReference>
<keyword evidence="6" id="KW-1185">Reference proteome</keyword>
<reference evidence="6" key="1">
    <citation type="journal article" date="2019" name="Int. J. Syst. Evol. Microbiol.">
        <title>The Global Catalogue of Microorganisms (GCM) 10K type strain sequencing project: providing services to taxonomists for standard genome sequencing and annotation.</title>
        <authorList>
            <consortium name="The Broad Institute Genomics Platform"/>
            <consortium name="The Broad Institute Genome Sequencing Center for Infectious Disease"/>
            <person name="Wu L."/>
            <person name="Ma J."/>
        </authorList>
    </citation>
    <scope>NUCLEOTIDE SEQUENCE [LARGE SCALE GENOMIC DNA]</scope>
    <source>
        <strain evidence="6">JCM 18326</strain>
    </source>
</reference>
<dbReference type="SMART" id="SM00563">
    <property type="entry name" value="PlsC"/>
    <property type="match status" value="1"/>
</dbReference>
<keyword evidence="3" id="KW-0012">Acyltransferase</keyword>
<organism evidence="5 6">
    <name type="scientific">Algivirga pacifica</name>
    <dbReference type="NCBI Taxonomy" id="1162670"/>
    <lineage>
        <taxon>Bacteria</taxon>
        <taxon>Pseudomonadati</taxon>
        <taxon>Bacteroidota</taxon>
        <taxon>Cytophagia</taxon>
        <taxon>Cytophagales</taxon>
        <taxon>Flammeovirgaceae</taxon>
        <taxon>Algivirga</taxon>
    </lineage>
</organism>
<accession>A0ABP9D5T2</accession>
<comment type="caution">
    <text evidence="5">The sequence shown here is derived from an EMBL/GenBank/DDBJ whole genome shotgun (WGS) entry which is preliminary data.</text>
</comment>
<dbReference type="InterPro" id="IPR002123">
    <property type="entry name" value="Plipid/glycerol_acylTrfase"/>
</dbReference>
<dbReference type="PANTHER" id="PTHR10434">
    <property type="entry name" value="1-ACYL-SN-GLYCEROL-3-PHOSPHATE ACYLTRANSFERASE"/>
    <property type="match status" value="1"/>
</dbReference>
<comment type="pathway">
    <text evidence="1">Lipid metabolism.</text>
</comment>
<gene>
    <name evidence="5" type="ORF">GCM10023331_08430</name>
</gene>
<evidence type="ECO:0000256" key="1">
    <source>
        <dbReference type="ARBA" id="ARBA00005189"/>
    </source>
</evidence>
<evidence type="ECO:0000259" key="4">
    <source>
        <dbReference type="SMART" id="SM00563"/>
    </source>
</evidence>
<dbReference type="PANTHER" id="PTHR10434:SF11">
    <property type="entry name" value="1-ACYL-SN-GLYCEROL-3-PHOSPHATE ACYLTRANSFERASE"/>
    <property type="match status" value="1"/>
</dbReference>